<dbReference type="EMBL" id="JARJCM010000060">
    <property type="protein sequence ID" value="KAJ7034077.1"/>
    <property type="molecule type" value="Genomic_DNA"/>
</dbReference>
<dbReference type="Proteomes" id="UP001218188">
    <property type="component" value="Unassembled WGS sequence"/>
</dbReference>
<evidence type="ECO:0000313" key="3">
    <source>
        <dbReference type="Proteomes" id="UP001218188"/>
    </source>
</evidence>
<organism evidence="2 3">
    <name type="scientific">Mycena alexandri</name>
    <dbReference type="NCBI Taxonomy" id="1745969"/>
    <lineage>
        <taxon>Eukaryota</taxon>
        <taxon>Fungi</taxon>
        <taxon>Dikarya</taxon>
        <taxon>Basidiomycota</taxon>
        <taxon>Agaricomycotina</taxon>
        <taxon>Agaricomycetes</taxon>
        <taxon>Agaricomycetidae</taxon>
        <taxon>Agaricales</taxon>
        <taxon>Marasmiineae</taxon>
        <taxon>Mycenaceae</taxon>
        <taxon>Mycena</taxon>
    </lineage>
</organism>
<name>A0AAD6SYH6_9AGAR</name>
<gene>
    <name evidence="2" type="ORF">C8F04DRAFT_1351749</name>
</gene>
<dbReference type="AlphaFoldDB" id="A0AAD6SYH6"/>
<keyword evidence="3" id="KW-1185">Reference proteome</keyword>
<evidence type="ECO:0000313" key="2">
    <source>
        <dbReference type="EMBL" id="KAJ7034077.1"/>
    </source>
</evidence>
<feature type="region of interest" description="Disordered" evidence="1">
    <location>
        <begin position="1"/>
        <end position="20"/>
    </location>
</feature>
<evidence type="ECO:0000256" key="1">
    <source>
        <dbReference type="SAM" id="MobiDB-lite"/>
    </source>
</evidence>
<accession>A0AAD6SYH6</accession>
<protein>
    <recommendedName>
        <fullName evidence="4">BTB domain-containing protein</fullName>
    </recommendedName>
</protein>
<comment type="caution">
    <text evidence="2">The sequence shown here is derived from an EMBL/GenBank/DDBJ whole genome shotgun (WGS) entry which is preliminary data.</text>
</comment>
<feature type="compositionally biased region" description="Polar residues" evidence="1">
    <location>
        <begin position="1"/>
        <end position="10"/>
    </location>
</feature>
<evidence type="ECO:0008006" key="4">
    <source>
        <dbReference type="Google" id="ProtNLM"/>
    </source>
</evidence>
<reference evidence="2" key="1">
    <citation type="submission" date="2023-03" db="EMBL/GenBank/DDBJ databases">
        <title>Massive genome expansion in bonnet fungi (Mycena s.s.) driven by repeated elements and novel gene families across ecological guilds.</title>
        <authorList>
            <consortium name="Lawrence Berkeley National Laboratory"/>
            <person name="Harder C.B."/>
            <person name="Miyauchi S."/>
            <person name="Viragh M."/>
            <person name="Kuo A."/>
            <person name="Thoen E."/>
            <person name="Andreopoulos B."/>
            <person name="Lu D."/>
            <person name="Skrede I."/>
            <person name="Drula E."/>
            <person name="Henrissat B."/>
            <person name="Morin E."/>
            <person name="Kohler A."/>
            <person name="Barry K."/>
            <person name="LaButti K."/>
            <person name="Morin E."/>
            <person name="Salamov A."/>
            <person name="Lipzen A."/>
            <person name="Mereny Z."/>
            <person name="Hegedus B."/>
            <person name="Baldrian P."/>
            <person name="Stursova M."/>
            <person name="Weitz H."/>
            <person name="Taylor A."/>
            <person name="Grigoriev I.V."/>
            <person name="Nagy L.G."/>
            <person name="Martin F."/>
            <person name="Kauserud H."/>
        </authorList>
    </citation>
    <scope>NUCLEOTIDE SEQUENCE</scope>
    <source>
        <strain evidence="2">CBHHK200</strain>
    </source>
</reference>
<sequence length="314" mass="35438">MSVTSEQNSDMPLHDSDWQDGSAVPLPESDACCKPVVEKLWFSDGTLVLVAGTSMFRVYGGLLLPKHSPVFDHMLESPQPSDTELIDGCPVVHLADNHNDLKSFLLALIDYERALIHLSSAFPMTPEEFPASPSWTLPPAEWIRVVLLAREMSLDWILPVAFYRLLENSTPSQLVDGINVDGIHFELAPQDRLTAIEQSIAICRRASSEIVYSLWDPDHMTGCWNYNNKQRAGICSNGRLESRRVVETRMMDNIFSMKLWRAEDFAAMEVCTGCRSKMQAAHQEAVDVFWASLPERFGLPRWDVLKQLRDADMA</sequence>
<proteinExistence type="predicted"/>